<proteinExistence type="predicted"/>
<dbReference type="PANTHER" id="PTHR43861:SF1">
    <property type="entry name" value="TRANS-ACONITATE 2-METHYLTRANSFERASE"/>
    <property type="match status" value="1"/>
</dbReference>
<accession>A0A2T0M9S8</accession>
<dbReference type="RefSeq" id="WP_106145526.1">
    <property type="nucleotide sequence ID" value="NZ_PVYX01000002.1"/>
</dbReference>
<keyword evidence="1" id="KW-0808">Transferase</keyword>
<evidence type="ECO:0000313" key="1">
    <source>
        <dbReference type="EMBL" id="PRX54228.1"/>
    </source>
</evidence>
<protein>
    <submittedName>
        <fullName evidence="1">Methyltransferase family protein</fullName>
    </submittedName>
</protein>
<dbReference type="EMBL" id="PVYX01000002">
    <property type="protein sequence ID" value="PRX54228.1"/>
    <property type="molecule type" value="Genomic_DNA"/>
</dbReference>
<dbReference type="GO" id="GO:0032259">
    <property type="term" value="P:methylation"/>
    <property type="evidence" value="ECO:0007669"/>
    <property type="project" value="UniProtKB-KW"/>
</dbReference>
<keyword evidence="2" id="KW-1185">Reference proteome</keyword>
<dbReference type="PANTHER" id="PTHR43861">
    <property type="entry name" value="TRANS-ACONITATE 2-METHYLTRANSFERASE-RELATED"/>
    <property type="match status" value="1"/>
</dbReference>
<dbReference type="GO" id="GO:0008168">
    <property type="term" value="F:methyltransferase activity"/>
    <property type="evidence" value="ECO:0007669"/>
    <property type="project" value="UniProtKB-KW"/>
</dbReference>
<sequence>MKSEIIDSWEKNAKEWSKIIQNHGIASRKFTNKAILSAIMNTNASKVADFGCGEGWLTREMNKMGMVAYGFDAIQALLEDAKQHGPGEYHQLTFEDVIAGKPIPHSTFDLGVFNFCIYLKDGLSQLIENTLDVINPKGFILIQTLHPFFLIQNEMEYKGQWISDSWKGLPGNFIEGHSWYARTLEDWVSVLASIKEVDFTIKEITNDEGQPISLIIQIQKL</sequence>
<dbReference type="InterPro" id="IPR029063">
    <property type="entry name" value="SAM-dependent_MTases_sf"/>
</dbReference>
<reference evidence="1 2" key="1">
    <citation type="submission" date="2018-03" db="EMBL/GenBank/DDBJ databases">
        <title>Genomic Encyclopedia of Archaeal and Bacterial Type Strains, Phase II (KMG-II): from individual species to whole genera.</title>
        <authorList>
            <person name="Goeker M."/>
        </authorList>
    </citation>
    <scope>NUCLEOTIDE SEQUENCE [LARGE SCALE GENOMIC DNA]</scope>
    <source>
        <strain evidence="1 2">DSM 25027</strain>
    </source>
</reference>
<dbReference type="SUPFAM" id="SSF53335">
    <property type="entry name" value="S-adenosyl-L-methionine-dependent methyltransferases"/>
    <property type="match status" value="1"/>
</dbReference>
<dbReference type="Proteomes" id="UP000237640">
    <property type="component" value="Unassembled WGS sequence"/>
</dbReference>
<dbReference type="Gene3D" id="3.40.50.150">
    <property type="entry name" value="Vaccinia Virus protein VP39"/>
    <property type="match status" value="1"/>
</dbReference>
<dbReference type="AlphaFoldDB" id="A0A2T0M9S8"/>
<evidence type="ECO:0000313" key="2">
    <source>
        <dbReference type="Proteomes" id="UP000237640"/>
    </source>
</evidence>
<keyword evidence="1" id="KW-0489">Methyltransferase</keyword>
<comment type="caution">
    <text evidence="1">The sequence shown here is derived from an EMBL/GenBank/DDBJ whole genome shotgun (WGS) entry which is preliminary data.</text>
</comment>
<organism evidence="1 2">
    <name type="scientific">Flagellimonas meridianipacifica</name>
    <dbReference type="NCBI Taxonomy" id="1080225"/>
    <lineage>
        <taxon>Bacteria</taxon>
        <taxon>Pseudomonadati</taxon>
        <taxon>Bacteroidota</taxon>
        <taxon>Flavobacteriia</taxon>
        <taxon>Flavobacteriales</taxon>
        <taxon>Flavobacteriaceae</taxon>
        <taxon>Flagellimonas</taxon>
    </lineage>
</organism>
<name>A0A2T0M9S8_9FLAO</name>
<dbReference type="CDD" id="cd02440">
    <property type="entry name" value="AdoMet_MTases"/>
    <property type="match status" value="1"/>
</dbReference>
<gene>
    <name evidence="1" type="ORF">CLV81_2625</name>
</gene>
<dbReference type="Pfam" id="PF13489">
    <property type="entry name" value="Methyltransf_23"/>
    <property type="match status" value="1"/>
</dbReference>
<dbReference type="OrthoDB" id="9791837at2"/>